<dbReference type="Gene3D" id="1.20.272.10">
    <property type="match status" value="1"/>
</dbReference>
<name>A0A6M0R643_9CLOT</name>
<dbReference type="GO" id="GO:0006261">
    <property type="term" value="P:DNA-templated DNA replication"/>
    <property type="evidence" value="ECO:0007669"/>
    <property type="project" value="TreeGrafter"/>
</dbReference>
<dbReference type="Proteomes" id="UP000473885">
    <property type="component" value="Unassembled WGS sequence"/>
</dbReference>
<comment type="catalytic activity">
    <reaction evidence="8">
        <text>DNA(n) + a 2'-deoxyribonucleoside 5'-triphosphate = DNA(n+1) + diphosphate</text>
        <dbReference type="Rhea" id="RHEA:22508"/>
        <dbReference type="Rhea" id="RHEA-COMP:17339"/>
        <dbReference type="Rhea" id="RHEA-COMP:17340"/>
        <dbReference type="ChEBI" id="CHEBI:33019"/>
        <dbReference type="ChEBI" id="CHEBI:61560"/>
        <dbReference type="ChEBI" id="CHEBI:173112"/>
        <dbReference type="EC" id="2.7.7.7"/>
    </reaction>
</comment>
<keyword evidence="3 11" id="KW-0808">Transferase</keyword>
<evidence type="ECO:0000256" key="1">
    <source>
        <dbReference type="ARBA" id="ARBA00012417"/>
    </source>
</evidence>
<dbReference type="NCBIfam" id="TIGR01128">
    <property type="entry name" value="holA"/>
    <property type="match status" value="1"/>
</dbReference>
<dbReference type="PANTHER" id="PTHR34388">
    <property type="entry name" value="DNA POLYMERASE III SUBUNIT DELTA"/>
    <property type="match status" value="1"/>
</dbReference>
<evidence type="ECO:0000256" key="4">
    <source>
        <dbReference type="ARBA" id="ARBA00022695"/>
    </source>
</evidence>
<dbReference type="InterPro" id="IPR010372">
    <property type="entry name" value="DNA_pol3_delta_N"/>
</dbReference>
<feature type="domain" description="DNA polymerase III delta subunit-like C-terminal" evidence="10">
    <location>
        <begin position="221"/>
        <end position="339"/>
    </location>
</feature>
<gene>
    <name evidence="11" type="primary">holA</name>
    <name evidence="11" type="ORF">FDF74_00535</name>
</gene>
<evidence type="ECO:0000256" key="3">
    <source>
        <dbReference type="ARBA" id="ARBA00022679"/>
    </source>
</evidence>
<keyword evidence="6" id="KW-0239">DNA-directed DNA polymerase</keyword>
<dbReference type="GO" id="GO:0009360">
    <property type="term" value="C:DNA polymerase III complex"/>
    <property type="evidence" value="ECO:0007669"/>
    <property type="project" value="InterPro"/>
</dbReference>
<evidence type="ECO:0000259" key="10">
    <source>
        <dbReference type="Pfam" id="PF21694"/>
    </source>
</evidence>
<feature type="domain" description="DNA polymerase III delta N-terminal" evidence="9">
    <location>
        <begin position="20"/>
        <end position="147"/>
    </location>
</feature>
<evidence type="ECO:0000313" key="11">
    <source>
        <dbReference type="EMBL" id="NEZ45692.1"/>
    </source>
</evidence>
<dbReference type="AlphaFoldDB" id="A0A6M0R643"/>
<evidence type="ECO:0000259" key="9">
    <source>
        <dbReference type="Pfam" id="PF06144"/>
    </source>
</evidence>
<accession>A0A6M0R643</accession>
<comment type="similarity">
    <text evidence="7">Belongs to the DNA polymerase HolA subunit family.</text>
</comment>
<dbReference type="RefSeq" id="WP_163248126.1">
    <property type="nucleotide sequence ID" value="NZ_SXDP01000001.1"/>
</dbReference>
<evidence type="ECO:0000256" key="6">
    <source>
        <dbReference type="ARBA" id="ARBA00022932"/>
    </source>
</evidence>
<dbReference type="PANTHER" id="PTHR34388:SF1">
    <property type="entry name" value="DNA POLYMERASE III SUBUNIT DELTA"/>
    <property type="match status" value="1"/>
</dbReference>
<dbReference type="Gene3D" id="1.10.8.60">
    <property type="match status" value="1"/>
</dbReference>
<dbReference type="Pfam" id="PF21694">
    <property type="entry name" value="DNA_pol3_delta_C"/>
    <property type="match status" value="1"/>
</dbReference>
<reference evidence="11 12" key="1">
    <citation type="submission" date="2019-04" db="EMBL/GenBank/DDBJ databases">
        <title>Genome sequencing of Clostridium botulinum Groups I-IV and Clostridium butyricum.</title>
        <authorList>
            <person name="Brunt J."/>
            <person name="Van Vliet A.H.M."/>
            <person name="Stringer S.C."/>
            <person name="Carter A.T."/>
            <person name="Peck M.W."/>
        </authorList>
    </citation>
    <scope>NUCLEOTIDE SEQUENCE [LARGE SCALE GENOMIC DNA]</scope>
    <source>
        <strain evidence="11 12">IFR 18/094</strain>
    </source>
</reference>
<dbReference type="InterPro" id="IPR008921">
    <property type="entry name" value="DNA_pol3_clamp-load_cplx_C"/>
</dbReference>
<dbReference type="GO" id="GO:0003887">
    <property type="term" value="F:DNA-directed DNA polymerase activity"/>
    <property type="evidence" value="ECO:0007669"/>
    <property type="project" value="UniProtKB-KW"/>
</dbReference>
<dbReference type="Pfam" id="PF06144">
    <property type="entry name" value="DNA_pol3_delta"/>
    <property type="match status" value="1"/>
</dbReference>
<dbReference type="InterPro" id="IPR027417">
    <property type="entry name" value="P-loop_NTPase"/>
</dbReference>
<evidence type="ECO:0000256" key="8">
    <source>
        <dbReference type="ARBA" id="ARBA00049244"/>
    </source>
</evidence>
<dbReference type="GO" id="GO:0003677">
    <property type="term" value="F:DNA binding"/>
    <property type="evidence" value="ECO:0007669"/>
    <property type="project" value="InterPro"/>
</dbReference>
<dbReference type="InterPro" id="IPR048466">
    <property type="entry name" value="DNA_pol3_delta-like_C"/>
</dbReference>
<evidence type="ECO:0000256" key="5">
    <source>
        <dbReference type="ARBA" id="ARBA00022705"/>
    </source>
</evidence>
<comment type="caution">
    <text evidence="11">The sequence shown here is derived from an EMBL/GenBank/DDBJ whole genome shotgun (WGS) entry which is preliminary data.</text>
</comment>
<dbReference type="SUPFAM" id="SSF52540">
    <property type="entry name" value="P-loop containing nucleoside triphosphate hydrolases"/>
    <property type="match status" value="1"/>
</dbReference>
<dbReference type="EMBL" id="SXDP01000001">
    <property type="protein sequence ID" value="NEZ45692.1"/>
    <property type="molecule type" value="Genomic_DNA"/>
</dbReference>
<protein>
    <recommendedName>
        <fullName evidence="2">DNA polymerase III subunit delta</fullName>
        <ecNumber evidence="1">2.7.7.7</ecNumber>
    </recommendedName>
</protein>
<keyword evidence="5" id="KW-0235">DNA replication</keyword>
<dbReference type="InterPro" id="IPR005790">
    <property type="entry name" value="DNA_polIII_delta"/>
</dbReference>
<keyword evidence="12" id="KW-1185">Reference proteome</keyword>
<evidence type="ECO:0000256" key="7">
    <source>
        <dbReference type="ARBA" id="ARBA00034754"/>
    </source>
</evidence>
<dbReference type="EC" id="2.7.7.7" evidence="1"/>
<organism evidence="11 12">
    <name type="scientific">Clostridium niameyense</name>
    <dbReference type="NCBI Taxonomy" id="1622073"/>
    <lineage>
        <taxon>Bacteria</taxon>
        <taxon>Bacillati</taxon>
        <taxon>Bacillota</taxon>
        <taxon>Clostridia</taxon>
        <taxon>Eubacteriales</taxon>
        <taxon>Clostridiaceae</taxon>
        <taxon>Clostridium</taxon>
    </lineage>
</organism>
<proteinExistence type="inferred from homology"/>
<dbReference type="Gene3D" id="3.40.50.300">
    <property type="entry name" value="P-loop containing nucleotide triphosphate hydrolases"/>
    <property type="match status" value="1"/>
</dbReference>
<sequence>MIDLLELKTYINENPNENCYIFTGYDEQIIKDSIKKITNNIVNENFKELNYITFDGNSLEEFDDIFNACETVPFMSEKKVVVIYRASFLEDDKNDYKSKNLYNKMEKYIEKMPDYCTLIMYSVLNNKRDKISSRIKKLDKKSCVVQVDKLKGNNLEKIIEKLFINKGKKIDKVCLKVFAQNMKEENLSIIENEVQKICDYTLGKDIEKKDINEMYQNISDEDIFDLMNFISQRKTREAIEVFNELLFKGHKVNHILAMIEKQFRNLYLVKAGIDNNKTKDELSRELKIHPYGCSILISQSKKFTLKQIEKAIGMSLEVDKKIKTTSVNPNTEVELLIINSISY</sequence>
<evidence type="ECO:0000313" key="12">
    <source>
        <dbReference type="Proteomes" id="UP000473885"/>
    </source>
</evidence>
<keyword evidence="4 11" id="KW-0548">Nucleotidyltransferase</keyword>
<dbReference type="SUPFAM" id="SSF48019">
    <property type="entry name" value="post-AAA+ oligomerization domain-like"/>
    <property type="match status" value="1"/>
</dbReference>
<evidence type="ECO:0000256" key="2">
    <source>
        <dbReference type="ARBA" id="ARBA00017703"/>
    </source>
</evidence>